<dbReference type="Proteomes" id="UP001153555">
    <property type="component" value="Unassembled WGS sequence"/>
</dbReference>
<evidence type="ECO:0000256" key="3">
    <source>
        <dbReference type="ARBA" id="ARBA00023125"/>
    </source>
</evidence>
<dbReference type="GO" id="GO:0005634">
    <property type="term" value="C:nucleus"/>
    <property type="evidence" value="ECO:0007669"/>
    <property type="project" value="UniProtKB-SubCell"/>
</dbReference>
<dbReference type="CDD" id="cd14703">
    <property type="entry name" value="bZIP_plant_RF2"/>
    <property type="match status" value="1"/>
</dbReference>
<dbReference type="EMBL" id="CACSLK010027751">
    <property type="protein sequence ID" value="CAA0827210.1"/>
    <property type="molecule type" value="Genomic_DNA"/>
</dbReference>
<keyword evidence="4" id="KW-0804">Transcription</keyword>
<dbReference type="AlphaFoldDB" id="A0A9N7NB57"/>
<dbReference type="OrthoDB" id="1435597at2759"/>
<evidence type="ECO:0000256" key="5">
    <source>
        <dbReference type="ARBA" id="ARBA00023242"/>
    </source>
</evidence>
<dbReference type="SMART" id="SM00338">
    <property type="entry name" value="BRLZ"/>
    <property type="match status" value="1"/>
</dbReference>
<dbReference type="InterPro" id="IPR004827">
    <property type="entry name" value="bZIP"/>
</dbReference>
<evidence type="ECO:0000313" key="8">
    <source>
        <dbReference type="EMBL" id="CAA0827210.1"/>
    </source>
</evidence>
<evidence type="ECO:0000256" key="4">
    <source>
        <dbReference type="ARBA" id="ARBA00023163"/>
    </source>
</evidence>
<evidence type="ECO:0000259" key="7">
    <source>
        <dbReference type="PROSITE" id="PS50217"/>
    </source>
</evidence>
<evidence type="ECO:0000256" key="6">
    <source>
        <dbReference type="SAM" id="Coils"/>
    </source>
</evidence>
<dbReference type="InterPro" id="IPR046347">
    <property type="entry name" value="bZIP_sf"/>
</dbReference>
<keyword evidence="2" id="KW-0805">Transcription regulation</keyword>
<accession>A0A9N7NB57</accession>
<name>A0A9N7NB57_STRHE</name>
<dbReference type="Pfam" id="PF00170">
    <property type="entry name" value="bZIP_1"/>
    <property type="match status" value="1"/>
</dbReference>
<comment type="caution">
    <text evidence="8">The sequence shown here is derived from an EMBL/GenBank/DDBJ whole genome shotgun (WGS) entry which is preliminary data.</text>
</comment>
<dbReference type="GO" id="GO:0003700">
    <property type="term" value="F:DNA-binding transcription factor activity"/>
    <property type="evidence" value="ECO:0007669"/>
    <property type="project" value="InterPro"/>
</dbReference>
<proteinExistence type="predicted"/>
<dbReference type="Gene3D" id="1.20.5.170">
    <property type="match status" value="1"/>
</dbReference>
<organism evidence="8 9">
    <name type="scientific">Striga hermonthica</name>
    <name type="common">Purple witchweed</name>
    <name type="synonym">Buchnera hermonthica</name>
    <dbReference type="NCBI Taxonomy" id="68872"/>
    <lineage>
        <taxon>Eukaryota</taxon>
        <taxon>Viridiplantae</taxon>
        <taxon>Streptophyta</taxon>
        <taxon>Embryophyta</taxon>
        <taxon>Tracheophyta</taxon>
        <taxon>Spermatophyta</taxon>
        <taxon>Magnoliopsida</taxon>
        <taxon>eudicotyledons</taxon>
        <taxon>Gunneridae</taxon>
        <taxon>Pentapetalae</taxon>
        <taxon>asterids</taxon>
        <taxon>lamiids</taxon>
        <taxon>Lamiales</taxon>
        <taxon>Orobanchaceae</taxon>
        <taxon>Buchnereae</taxon>
        <taxon>Striga</taxon>
    </lineage>
</organism>
<evidence type="ECO:0000256" key="1">
    <source>
        <dbReference type="ARBA" id="ARBA00004123"/>
    </source>
</evidence>
<dbReference type="GO" id="GO:0003677">
    <property type="term" value="F:DNA binding"/>
    <property type="evidence" value="ECO:0007669"/>
    <property type="project" value="UniProtKB-KW"/>
</dbReference>
<feature type="domain" description="BZIP" evidence="7">
    <location>
        <begin position="229"/>
        <end position="292"/>
    </location>
</feature>
<reference evidence="8" key="1">
    <citation type="submission" date="2019-12" db="EMBL/GenBank/DDBJ databases">
        <authorList>
            <person name="Scholes J."/>
        </authorList>
    </citation>
    <scope>NUCLEOTIDE SEQUENCE</scope>
</reference>
<comment type="subcellular location">
    <subcellularLocation>
        <location evidence="1">Nucleus</location>
    </subcellularLocation>
</comment>
<protein>
    <submittedName>
        <fullName evidence="8">Basic-leucine zipper (BZIP) transcription factor family protein</fullName>
    </submittedName>
</protein>
<dbReference type="PANTHER" id="PTHR13690">
    <property type="entry name" value="TRANSCRIPTION FACTOR POSF21-RELATED"/>
    <property type="match status" value="1"/>
</dbReference>
<keyword evidence="9" id="KW-1185">Reference proteome</keyword>
<dbReference type="FunFam" id="1.20.5.170:FF:000009">
    <property type="entry name" value="probable transcription factor PosF21"/>
    <property type="match status" value="1"/>
</dbReference>
<dbReference type="SUPFAM" id="SSF57959">
    <property type="entry name" value="Leucine zipper domain"/>
    <property type="match status" value="1"/>
</dbReference>
<dbReference type="PANTHER" id="PTHR13690:SF112">
    <property type="entry name" value="TRANSCRIPTION FACTOR RF2A-LIKE"/>
    <property type="match status" value="1"/>
</dbReference>
<sequence length="304" mass="33471">MAQPNLKQPKNHHARSLSQPVFFANHCLPPLSPFPPTESSIVSSNFSNSRDVPIDDMDVSSRGPPAVPRYFIFSSPDGLPPLRGNRRSSSDCSSLELSGNNSKPVELRMKEMGHMKSEGEVVDELVNSLMNLDHADNPGLGDKAGSDMIGTRHHRSLSMDSGVGRFCSAEELGNFQAPDCGRAGQISPGGSLGGKLSRVGLEFGRGEFSEAELKKIMADERLVEIAVSDPKRVKRILANRQSAARSKERKVRYISELEHKVQTLQTEATTLSAQVTILQKEYAELTNQNNELKFRVQAMEQQAW</sequence>
<keyword evidence="3" id="KW-0238">DNA-binding</keyword>
<evidence type="ECO:0000256" key="2">
    <source>
        <dbReference type="ARBA" id="ARBA00023015"/>
    </source>
</evidence>
<dbReference type="PROSITE" id="PS50217">
    <property type="entry name" value="BZIP"/>
    <property type="match status" value="1"/>
</dbReference>
<dbReference type="InterPro" id="IPR044759">
    <property type="entry name" value="bZIP_RF2"/>
</dbReference>
<keyword evidence="6" id="KW-0175">Coiled coil</keyword>
<evidence type="ECO:0000313" key="9">
    <source>
        <dbReference type="Proteomes" id="UP001153555"/>
    </source>
</evidence>
<keyword evidence="5" id="KW-0539">Nucleus</keyword>
<gene>
    <name evidence="8" type="ORF">SHERM_22905</name>
</gene>
<feature type="coiled-coil region" evidence="6">
    <location>
        <begin position="254"/>
        <end position="302"/>
    </location>
</feature>